<dbReference type="InterPro" id="IPR042566">
    <property type="entry name" value="L1_C"/>
</dbReference>
<evidence type="ECO:0000313" key="2">
    <source>
        <dbReference type="Proteomes" id="UP001066276"/>
    </source>
</evidence>
<dbReference type="AlphaFoldDB" id="A0AAV7MRB8"/>
<gene>
    <name evidence="1" type="ORF">NDU88_003691</name>
</gene>
<sequence>MVGAGGQDQRPLPPEAESRMDRVQRVGPLRQSHLPPVDILTCIRKFLLKERILQLVREQHPLKFQGRTLLLYQDLEAITLQKRRDSRPITSYLRDKGITYSWGHPFRLIFQWEGNTHQLRSLKEACKLVQLEEPSEKQPHSPRPDCQRRR</sequence>
<dbReference type="EMBL" id="JANPWB010000013">
    <property type="protein sequence ID" value="KAJ1106290.1"/>
    <property type="molecule type" value="Genomic_DNA"/>
</dbReference>
<dbReference type="PANTHER" id="PTHR11505">
    <property type="entry name" value="L1 TRANSPOSABLE ELEMENT-RELATED"/>
    <property type="match status" value="1"/>
</dbReference>
<dbReference type="Proteomes" id="UP001066276">
    <property type="component" value="Chromosome 9"/>
</dbReference>
<organism evidence="1 2">
    <name type="scientific">Pleurodeles waltl</name>
    <name type="common">Iberian ribbed newt</name>
    <dbReference type="NCBI Taxonomy" id="8319"/>
    <lineage>
        <taxon>Eukaryota</taxon>
        <taxon>Metazoa</taxon>
        <taxon>Chordata</taxon>
        <taxon>Craniata</taxon>
        <taxon>Vertebrata</taxon>
        <taxon>Euteleostomi</taxon>
        <taxon>Amphibia</taxon>
        <taxon>Batrachia</taxon>
        <taxon>Caudata</taxon>
        <taxon>Salamandroidea</taxon>
        <taxon>Salamandridae</taxon>
        <taxon>Pleurodelinae</taxon>
        <taxon>Pleurodeles</taxon>
    </lineage>
</organism>
<dbReference type="InterPro" id="IPR004244">
    <property type="entry name" value="Transposase_22"/>
</dbReference>
<protein>
    <submittedName>
        <fullName evidence="1">Uncharacterized protein</fullName>
    </submittedName>
</protein>
<reference evidence="1" key="1">
    <citation type="journal article" date="2022" name="bioRxiv">
        <title>Sequencing and chromosome-scale assembly of the giantPleurodeles waltlgenome.</title>
        <authorList>
            <person name="Brown T."/>
            <person name="Elewa A."/>
            <person name="Iarovenko S."/>
            <person name="Subramanian E."/>
            <person name="Araus A.J."/>
            <person name="Petzold A."/>
            <person name="Susuki M."/>
            <person name="Suzuki K.-i.T."/>
            <person name="Hayashi T."/>
            <person name="Toyoda A."/>
            <person name="Oliveira C."/>
            <person name="Osipova E."/>
            <person name="Leigh N.D."/>
            <person name="Simon A."/>
            <person name="Yun M.H."/>
        </authorList>
    </citation>
    <scope>NUCLEOTIDE SEQUENCE</scope>
    <source>
        <strain evidence="1">20211129_DDA</strain>
        <tissue evidence="1">Liver</tissue>
    </source>
</reference>
<accession>A0AAV7MRB8</accession>
<comment type="caution">
    <text evidence="1">The sequence shown here is derived from an EMBL/GenBank/DDBJ whole genome shotgun (WGS) entry which is preliminary data.</text>
</comment>
<keyword evidence="2" id="KW-1185">Reference proteome</keyword>
<evidence type="ECO:0000313" key="1">
    <source>
        <dbReference type="EMBL" id="KAJ1106290.1"/>
    </source>
</evidence>
<dbReference type="Gene3D" id="3.30.250.20">
    <property type="entry name" value="L1 transposable element, C-terminal domain"/>
    <property type="match status" value="1"/>
</dbReference>
<proteinExistence type="predicted"/>
<name>A0AAV7MRB8_PLEWA</name>